<dbReference type="PANTHER" id="PTHR21445:SF0">
    <property type="entry name" value="APURINIC-APYRIMIDINIC ENDONUCLEASE"/>
    <property type="match status" value="1"/>
</dbReference>
<dbReference type="PANTHER" id="PTHR21445">
    <property type="entry name" value="ENDONUCLEASE IV ENDODEOXYRIBONUCLEASE IV"/>
    <property type="match status" value="1"/>
</dbReference>
<dbReference type="EMBL" id="DTDR01000009">
    <property type="protein sequence ID" value="HGK63037.1"/>
    <property type="molecule type" value="Genomic_DNA"/>
</dbReference>
<dbReference type="GO" id="GO:0003906">
    <property type="term" value="F:DNA-(apurinic or apyrimidinic site) endonuclease activity"/>
    <property type="evidence" value="ECO:0007669"/>
    <property type="project" value="TreeGrafter"/>
</dbReference>
<dbReference type="InterPro" id="IPR013022">
    <property type="entry name" value="Xyl_isomerase-like_TIM-brl"/>
</dbReference>
<evidence type="ECO:0000256" key="1">
    <source>
        <dbReference type="ARBA" id="ARBA00005340"/>
    </source>
</evidence>
<evidence type="ECO:0000313" key="9">
    <source>
        <dbReference type="EMBL" id="HGK63037.1"/>
    </source>
</evidence>
<comment type="cofactor">
    <cofactor evidence="7">
        <name>Zn(2+)</name>
        <dbReference type="ChEBI" id="CHEBI:29105"/>
    </cofactor>
    <text evidence="7">Binds 3 Zn(2+) ions.</text>
</comment>
<dbReference type="PROSITE" id="PS51432">
    <property type="entry name" value="AP_NUCLEASE_F2_4"/>
    <property type="match status" value="1"/>
</dbReference>
<dbReference type="GO" id="GO:0003677">
    <property type="term" value="F:DNA binding"/>
    <property type="evidence" value="ECO:0007669"/>
    <property type="project" value="InterPro"/>
</dbReference>
<evidence type="ECO:0000256" key="4">
    <source>
        <dbReference type="ARBA" id="ARBA00022801"/>
    </source>
</evidence>
<comment type="catalytic activity">
    <reaction evidence="7">
        <text>Endonucleolytic cleavage to 5'-phosphooligonucleotide end-products.</text>
        <dbReference type="EC" id="3.1.21.2"/>
    </reaction>
</comment>
<dbReference type="InterPro" id="IPR001719">
    <property type="entry name" value="AP_endonuc_2"/>
</dbReference>
<keyword evidence="6 7" id="KW-0234">DNA repair</keyword>
<evidence type="ECO:0000256" key="7">
    <source>
        <dbReference type="HAMAP-Rule" id="MF_00152"/>
    </source>
</evidence>
<sequence>MRIGFHIAISGGFKKVVERAKKRGCETIQIFSRNPRGWRISKLNLKEVEIFRKELEENKIYPLFVHMPYLPNLASGKKTIFKKSLQALIAELERAEILGAEYVVMHIGKRMGTDEENALKNVALGINEAFFKVKNRVILLLENTAGMGSEIGYNFESIKKIIDLVEDKERVGLVIDTAHIFEAGYNIATKEGLDETLRELDSLIGLRKLYLLHLNDSKTDLGSRVDRHWHIGKGKIGKEGFRNILNHPLLKHLPAILETPKNDTKWDLMNLKMVKSLLE</sequence>
<feature type="binding site" evidence="7">
    <location>
        <position position="179"/>
    </location>
    <ligand>
        <name>Zn(2+)</name>
        <dbReference type="ChEBI" id="CHEBI:29105"/>
        <label>3</label>
    </ligand>
</feature>
<evidence type="ECO:0000256" key="2">
    <source>
        <dbReference type="ARBA" id="ARBA00022723"/>
    </source>
</evidence>
<feature type="domain" description="Xylose isomerase-like TIM barrel" evidence="8">
    <location>
        <begin position="17"/>
        <end position="264"/>
    </location>
</feature>
<feature type="binding site" evidence="7">
    <location>
        <position position="176"/>
    </location>
    <ligand>
        <name>Zn(2+)</name>
        <dbReference type="ChEBI" id="CHEBI:29105"/>
        <label>2</label>
    </ligand>
</feature>
<accession>A0A7V3ZTS4</accession>
<evidence type="ECO:0000256" key="5">
    <source>
        <dbReference type="ARBA" id="ARBA00022833"/>
    </source>
</evidence>
<keyword evidence="5 7" id="KW-0862">Zinc</keyword>
<dbReference type="HAMAP" id="MF_00152">
    <property type="entry name" value="Nfo"/>
    <property type="match status" value="1"/>
</dbReference>
<feature type="binding site" evidence="7">
    <location>
        <position position="142"/>
    </location>
    <ligand>
        <name>Zn(2+)</name>
        <dbReference type="ChEBI" id="CHEBI:29105"/>
        <label>1</label>
    </ligand>
</feature>
<dbReference type="FunFam" id="3.20.20.150:FF:000001">
    <property type="entry name" value="Probable endonuclease 4"/>
    <property type="match status" value="1"/>
</dbReference>
<keyword evidence="3 7" id="KW-0227">DNA damage</keyword>
<comment type="similarity">
    <text evidence="1 7">Belongs to the AP endonuclease 2 family.</text>
</comment>
<protein>
    <recommendedName>
        <fullName evidence="7">Probable endonuclease 4</fullName>
        <ecNumber evidence="7">3.1.21.2</ecNumber>
    </recommendedName>
    <alternativeName>
        <fullName evidence="7">Endodeoxyribonuclease IV</fullName>
    </alternativeName>
    <alternativeName>
        <fullName evidence="7">Endonuclease IV</fullName>
    </alternativeName>
</protein>
<dbReference type="Pfam" id="PF01261">
    <property type="entry name" value="AP_endonuc_2"/>
    <property type="match status" value="1"/>
</dbReference>
<evidence type="ECO:0000256" key="6">
    <source>
        <dbReference type="ARBA" id="ARBA00023204"/>
    </source>
</evidence>
<feature type="binding site" evidence="7">
    <location>
        <position position="142"/>
    </location>
    <ligand>
        <name>Zn(2+)</name>
        <dbReference type="ChEBI" id="CHEBI:29105"/>
        <label>2</label>
    </ligand>
</feature>
<dbReference type="AlphaFoldDB" id="A0A7V3ZTS4"/>
<feature type="binding site" evidence="7">
    <location>
        <position position="226"/>
    </location>
    <ligand>
        <name>Zn(2+)</name>
        <dbReference type="ChEBI" id="CHEBI:29105"/>
        <label>3</label>
    </ligand>
</feature>
<dbReference type="CDD" id="cd00019">
    <property type="entry name" value="AP2Ec"/>
    <property type="match status" value="1"/>
</dbReference>
<keyword evidence="7" id="KW-0255">Endonuclease</keyword>
<dbReference type="InterPro" id="IPR018246">
    <property type="entry name" value="AP_endonuc_F2_Zn_BS"/>
</dbReference>
<evidence type="ECO:0000256" key="3">
    <source>
        <dbReference type="ARBA" id="ARBA00022763"/>
    </source>
</evidence>
<keyword evidence="4 7" id="KW-0378">Hydrolase</keyword>
<comment type="function">
    <text evidence="7">Endonuclease IV plays a role in DNA repair. It cleaves phosphodiester bonds at apurinic or apyrimidinic (AP) sites, generating a 3'-hydroxyl group and a 5'-terminal sugar phosphate.</text>
</comment>
<dbReference type="InterPro" id="IPR036237">
    <property type="entry name" value="Xyl_isomerase-like_sf"/>
</dbReference>
<dbReference type="Gene3D" id="3.20.20.150">
    <property type="entry name" value="Divalent-metal-dependent TIM barrel enzymes"/>
    <property type="match status" value="1"/>
</dbReference>
<feature type="binding site" evidence="7">
    <location>
        <position position="106"/>
    </location>
    <ligand>
        <name>Zn(2+)</name>
        <dbReference type="ChEBI" id="CHEBI:29105"/>
        <label>1</label>
    </ligand>
</feature>
<dbReference type="NCBIfam" id="TIGR00587">
    <property type="entry name" value="nfo"/>
    <property type="match status" value="1"/>
</dbReference>
<dbReference type="GO" id="GO:0008833">
    <property type="term" value="F:deoxyribonuclease IV (phage-T4-induced) activity"/>
    <property type="evidence" value="ECO:0007669"/>
    <property type="project" value="UniProtKB-UniRule"/>
</dbReference>
<reference evidence="9" key="1">
    <citation type="journal article" date="2020" name="mSystems">
        <title>Genome- and Community-Level Interaction Insights into Carbon Utilization and Element Cycling Functions of Hydrothermarchaeota in Hydrothermal Sediment.</title>
        <authorList>
            <person name="Zhou Z."/>
            <person name="Liu Y."/>
            <person name="Xu W."/>
            <person name="Pan J."/>
            <person name="Luo Z.H."/>
            <person name="Li M."/>
        </authorList>
    </citation>
    <scope>NUCLEOTIDE SEQUENCE [LARGE SCALE GENOMIC DNA]</scope>
    <source>
        <strain evidence="9">SpSt-697</strain>
    </source>
</reference>
<keyword evidence="7" id="KW-0540">Nuclease</keyword>
<proteinExistence type="inferred from homology"/>
<feature type="binding site" evidence="7">
    <location>
        <position position="66"/>
    </location>
    <ligand>
        <name>Zn(2+)</name>
        <dbReference type="ChEBI" id="CHEBI:29105"/>
        <label>1</label>
    </ligand>
</feature>
<comment type="caution">
    <text evidence="9">The sequence shown here is derived from an EMBL/GenBank/DDBJ whole genome shotgun (WGS) entry which is preliminary data.</text>
</comment>
<evidence type="ECO:0000259" key="8">
    <source>
        <dbReference type="Pfam" id="PF01261"/>
    </source>
</evidence>
<feature type="binding site" evidence="7">
    <location>
        <position position="213"/>
    </location>
    <ligand>
        <name>Zn(2+)</name>
        <dbReference type="ChEBI" id="CHEBI:29105"/>
        <label>2</label>
    </ligand>
</feature>
<keyword evidence="2 7" id="KW-0479">Metal-binding</keyword>
<organism evidence="9">
    <name type="scientific">candidate division WOR-3 bacterium</name>
    <dbReference type="NCBI Taxonomy" id="2052148"/>
    <lineage>
        <taxon>Bacteria</taxon>
        <taxon>Bacteria division WOR-3</taxon>
    </lineage>
</organism>
<dbReference type="SUPFAM" id="SSF51658">
    <property type="entry name" value="Xylose isomerase-like"/>
    <property type="match status" value="1"/>
</dbReference>
<gene>
    <name evidence="7" type="primary">nfo</name>
    <name evidence="9" type="ORF">ENU74_00320</name>
</gene>
<dbReference type="GO" id="GO:0006284">
    <property type="term" value="P:base-excision repair"/>
    <property type="evidence" value="ECO:0007669"/>
    <property type="project" value="TreeGrafter"/>
</dbReference>
<feature type="binding site" evidence="7">
    <location>
        <position position="228"/>
    </location>
    <ligand>
        <name>Zn(2+)</name>
        <dbReference type="ChEBI" id="CHEBI:29105"/>
        <label>3</label>
    </ligand>
</feature>
<feature type="binding site" evidence="7">
    <location>
        <position position="258"/>
    </location>
    <ligand>
        <name>Zn(2+)</name>
        <dbReference type="ChEBI" id="CHEBI:29105"/>
        <label>2</label>
    </ligand>
</feature>
<dbReference type="GO" id="GO:0008081">
    <property type="term" value="F:phosphoric diester hydrolase activity"/>
    <property type="evidence" value="ECO:0007669"/>
    <property type="project" value="TreeGrafter"/>
</dbReference>
<dbReference type="SMART" id="SM00518">
    <property type="entry name" value="AP2Ec"/>
    <property type="match status" value="1"/>
</dbReference>
<dbReference type="GO" id="GO:0008270">
    <property type="term" value="F:zinc ion binding"/>
    <property type="evidence" value="ECO:0007669"/>
    <property type="project" value="UniProtKB-UniRule"/>
</dbReference>
<dbReference type="PROSITE" id="PS00731">
    <property type="entry name" value="AP_NUCLEASE_F2_3"/>
    <property type="match status" value="1"/>
</dbReference>
<name>A0A7V3ZTS4_UNCW3</name>
<dbReference type="EC" id="3.1.21.2" evidence="7"/>